<sequence length="365" mass="41581">MEKAKISAYQLFTLLLLFELGSALVYTLANGAKQDAWMAVLMAMVGGFCLFFIHYRLYCYYPNLPPMEYMQMLLGPVLGKIIAFLFILYFMYVAATILRGFGEMLVISAYPATPIFFINALFILVIIYTVYKGIEVLSRTSEVLFFVVSLLAVSIFLLIILSGNINMDNLKPVFEEGVSPIIKTVFTDTLYFPFGQMIIFTMILPYVNERKKVKRTGLLAIGMSGFVLALITAMNISVLGIDRTTRSPFPFLTTIQMIELAGFLERLDVYFILLVTLTAFVKLSVFFYVTVLSVSHLFHVKHPSHLAYPLGMVVLFLSMAVASNWTEYNQEWFKVEYVYIDPLFQVILPIFLLIVAFFKNRKKAV</sequence>
<dbReference type="Gene3D" id="1.20.1740.10">
    <property type="entry name" value="Amino acid/polyamine transporter I"/>
    <property type="match status" value="1"/>
</dbReference>
<feature type="transmembrane region" description="Helical" evidence="8">
    <location>
        <begin position="337"/>
        <end position="358"/>
    </location>
</feature>
<feature type="transmembrane region" description="Helical" evidence="8">
    <location>
        <begin position="112"/>
        <end position="131"/>
    </location>
</feature>
<evidence type="ECO:0000256" key="1">
    <source>
        <dbReference type="ARBA" id="ARBA00004141"/>
    </source>
</evidence>
<name>A0A1Q5P091_9BACI</name>
<feature type="transmembrane region" description="Helical" evidence="8">
    <location>
        <begin position="306"/>
        <end position="325"/>
    </location>
</feature>
<evidence type="ECO:0000256" key="3">
    <source>
        <dbReference type="ARBA" id="ARBA00022448"/>
    </source>
</evidence>
<evidence type="ECO:0000256" key="5">
    <source>
        <dbReference type="ARBA" id="ARBA00022692"/>
    </source>
</evidence>
<comment type="caution">
    <text evidence="9">The sequence shown here is derived from an EMBL/GenBank/DDBJ whole genome shotgun (WGS) entry which is preliminary data.</text>
</comment>
<comment type="subcellular location">
    <subcellularLocation>
        <location evidence="1">Membrane</location>
        <topology evidence="1">Multi-pass membrane protein</topology>
    </subcellularLocation>
</comment>
<keyword evidence="10" id="KW-1185">Reference proteome</keyword>
<dbReference type="Proteomes" id="UP000186524">
    <property type="component" value="Unassembled WGS sequence"/>
</dbReference>
<evidence type="ECO:0000256" key="2">
    <source>
        <dbReference type="ARBA" id="ARBA00007998"/>
    </source>
</evidence>
<dbReference type="RefSeq" id="WP_073712479.1">
    <property type="nucleotide sequence ID" value="NZ_MRWQ01000014.1"/>
</dbReference>
<accession>A0A1Q5P091</accession>
<reference evidence="9 10" key="1">
    <citation type="submission" date="2016-12" db="EMBL/GenBank/DDBJ databases">
        <title>Domibacillus sp. SAOS 44 whole genome sequencing.</title>
        <authorList>
            <person name="Verma A."/>
            <person name="Krishnamurthi S."/>
        </authorList>
    </citation>
    <scope>NUCLEOTIDE SEQUENCE [LARGE SCALE GENOMIC DNA]</scope>
    <source>
        <strain evidence="9 10">SAOS 44</strain>
    </source>
</reference>
<comment type="similarity">
    <text evidence="2">Belongs to the amino acid-polyamine-organocation (APC) superfamily. Spore germination protein (SGP) (TC 2.A.3.9) family.</text>
</comment>
<dbReference type="InterPro" id="IPR004761">
    <property type="entry name" value="Spore_GerAB"/>
</dbReference>
<feature type="transmembrane region" description="Helical" evidence="8">
    <location>
        <begin position="269"/>
        <end position="294"/>
    </location>
</feature>
<evidence type="ECO:0000256" key="4">
    <source>
        <dbReference type="ARBA" id="ARBA00022544"/>
    </source>
</evidence>
<dbReference type="NCBIfam" id="TIGR00912">
    <property type="entry name" value="2A0309"/>
    <property type="match status" value="1"/>
</dbReference>
<dbReference type="AlphaFoldDB" id="A0A1Q5P091"/>
<feature type="transmembrane region" description="Helical" evidence="8">
    <location>
        <begin position="73"/>
        <end position="92"/>
    </location>
</feature>
<feature type="transmembrane region" description="Helical" evidence="8">
    <location>
        <begin position="39"/>
        <end position="61"/>
    </location>
</feature>
<evidence type="ECO:0000313" key="9">
    <source>
        <dbReference type="EMBL" id="OKL35679.1"/>
    </source>
</evidence>
<organism evidence="9 10">
    <name type="scientific">Domibacillus mangrovi</name>
    <dbReference type="NCBI Taxonomy" id="1714354"/>
    <lineage>
        <taxon>Bacteria</taxon>
        <taxon>Bacillati</taxon>
        <taxon>Bacillota</taxon>
        <taxon>Bacilli</taxon>
        <taxon>Bacillales</taxon>
        <taxon>Bacillaceae</taxon>
        <taxon>Domibacillus</taxon>
    </lineage>
</organism>
<keyword evidence="4" id="KW-0309">Germination</keyword>
<feature type="transmembrane region" description="Helical" evidence="8">
    <location>
        <begin position="143"/>
        <end position="165"/>
    </location>
</feature>
<keyword evidence="3" id="KW-0813">Transport</keyword>
<protein>
    <submittedName>
        <fullName evidence="9">Spore gernimation protein KB</fullName>
    </submittedName>
</protein>
<dbReference type="OrthoDB" id="1891864at2"/>
<dbReference type="PANTHER" id="PTHR34975">
    <property type="entry name" value="SPORE GERMINATION PROTEIN A2"/>
    <property type="match status" value="1"/>
</dbReference>
<gene>
    <name evidence="9" type="ORF">BLL40_13940</name>
</gene>
<dbReference type="GO" id="GO:0016020">
    <property type="term" value="C:membrane"/>
    <property type="evidence" value="ECO:0007669"/>
    <property type="project" value="UniProtKB-SubCell"/>
</dbReference>
<feature type="transmembrane region" description="Helical" evidence="8">
    <location>
        <begin position="219"/>
        <end position="241"/>
    </location>
</feature>
<evidence type="ECO:0000256" key="7">
    <source>
        <dbReference type="ARBA" id="ARBA00023136"/>
    </source>
</evidence>
<evidence type="ECO:0000313" key="10">
    <source>
        <dbReference type="Proteomes" id="UP000186524"/>
    </source>
</evidence>
<dbReference type="STRING" id="1714354.BLL40_13940"/>
<evidence type="ECO:0000256" key="8">
    <source>
        <dbReference type="SAM" id="Phobius"/>
    </source>
</evidence>
<evidence type="ECO:0000256" key="6">
    <source>
        <dbReference type="ARBA" id="ARBA00022989"/>
    </source>
</evidence>
<keyword evidence="5 8" id="KW-0812">Transmembrane</keyword>
<feature type="transmembrane region" description="Helical" evidence="8">
    <location>
        <begin position="190"/>
        <end position="207"/>
    </location>
</feature>
<proteinExistence type="inferred from homology"/>
<keyword evidence="7 8" id="KW-0472">Membrane</keyword>
<keyword evidence="6 8" id="KW-1133">Transmembrane helix</keyword>
<dbReference type="GO" id="GO:0009847">
    <property type="term" value="P:spore germination"/>
    <property type="evidence" value="ECO:0007669"/>
    <property type="project" value="InterPro"/>
</dbReference>
<dbReference type="EMBL" id="MRWQ01000014">
    <property type="protein sequence ID" value="OKL35679.1"/>
    <property type="molecule type" value="Genomic_DNA"/>
</dbReference>
<dbReference type="Pfam" id="PF03845">
    <property type="entry name" value="Spore_permease"/>
    <property type="match status" value="1"/>
</dbReference>
<dbReference type="PANTHER" id="PTHR34975:SF2">
    <property type="entry name" value="SPORE GERMINATION PROTEIN A2"/>
    <property type="match status" value="1"/>
</dbReference>